<evidence type="ECO:0000313" key="5">
    <source>
        <dbReference type="Proteomes" id="UP001596353"/>
    </source>
</evidence>
<keyword evidence="2" id="KW-0732">Signal</keyword>
<dbReference type="PANTHER" id="PTHR33376:SF15">
    <property type="entry name" value="BLL6794 PROTEIN"/>
    <property type="match status" value="1"/>
</dbReference>
<reference evidence="5" key="1">
    <citation type="journal article" date="2019" name="Int. J. Syst. Evol. Microbiol.">
        <title>The Global Catalogue of Microorganisms (GCM) 10K type strain sequencing project: providing services to taxonomists for standard genome sequencing and annotation.</title>
        <authorList>
            <consortium name="The Broad Institute Genomics Platform"/>
            <consortium name="The Broad Institute Genome Sequencing Center for Infectious Disease"/>
            <person name="Wu L."/>
            <person name="Ma J."/>
        </authorList>
    </citation>
    <scope>NUCLEOTIDE SEQUENCE [LARGE SCALE GENOMIC DNA]</scope>
    <source>
        <strain evidence="5">CCUG 66188</strain>
    </source>
</reference>
<dbReference type="InterPro" id="IPR018389">
    <property type="entry name" value="DctP_fam"/>
</dbReference>
<dbReference type="PANTHER" id="PTHR33376">
    <property type="match status" value="1"/>
</dbReference>
<proteinExistence type="predicted"/>
<evidence type="ECO:0000256" key="1">
    <source>
        <dbReference type="ARBA" id="ARBA00004418"/>
    </source>
</evidence>
<comment type="caution">
    <text evidence="4">The sequence shown here is derived from an EMBL/GenBank/DDBJ whole genome shotgun (WGS) entry which is preliminary data.</text>
</comment>
<dbReference type="Proteomes" id="UP001596353">
    <property type="component" value="Unassembled WGS sequence"/>
</dbReference>
<keyword evidence="3" id="KW-0574">Periplasm</keyword>
<dbReference type="InterPro" id="IPR038404">
    <property type="entry name" value="TRAP_DctP_sf"/>
</dbReference>
<accession>A0ABW2BC00</accession>
<dbReference type="Gene3D" id="3.40.190.170">
    <property type="entry name" value="Bacterial extracellular solute-binding protein, family 7"/>
    <property type="match status" value="1"/>
</dbReference>
<evidence type="ECO:0000256" key="3">
    <source>
        <dbReference type="ARBA" id="ARBA00022764"/>
    </source>
</evidence>
<gene>
    <name evidence="4" type="ORF">ACFQFQ_28450</name>
</gene>
<name>A0ABW2BC00_9RHOB</name>
<protein>
    <submittedName>
        <fullName evidence="4">TRAP transporter substrate-binding protein</fullName>
    </submittedName>
</protein>
<dbReference type="EMBL" id="JBHSWG010000004">
    <property type="protein sequence ID" value="MFC6762599.1"/>
    <property type="molecule type" value="Genomic_DNA"/>
</dbReference>
<sequence>MKLRDFLIATAATVAFGTTATAEILRFSSFEPPVAHVTKNILTPWAEKVNAASEGTLDIQMFPGGTLGRNPAQQLKLVEDGVADIAWVIPGYTPGRFDQGTIGELPFLVPNGTVGSEAMWSVYEQGLLTGDYEKFKLIGVMTSFPNAVASTAEVRTPADMKGLNFHAPGPTMLGAINALGAVPVGGITGPGLAEAISRGLISGTFTQYGAIETFRVGETVSYYLDMPLGATPMLIVMNQAKFDSLPDKAKAAIDQYSGKVFSEDFGKSFDQYVGEARERVLAANDITEIEPDEALTQQWKDALSVSTTEWIAGHENGQALYDTFVAAIEKASAAN</sequence>
<evidence type="ECO:0000256" key="2">
    <source>
        <dbReference type="ARBA" id="ARBA00022729"/>
    </source>
</evidence>
<organism evidence="4 5">
    <name type="scientific">Sulfitobacter porphyrae</name>
    <dbReference type="NCBI Taxonomy" id="1246864"/>
    <lineage>
        <taxon>Bacteria</taxon>
        <taxon>Pseudomonadati</taxon>
        <taxon>Pseudomonadota</taxon>
        <taxon>Alphaproteobacteria</taxon>
        <taxon>Rhodobacterales</taxon>
        <taxon>Roseobacteraceae</taxon>
        <taxon>Sulfitobacter</taxon>
    </lineage>
</organism>
<comment type="subcellular location">
    <subcellularLocation>
        <location evidence="1">Periplasm</location>
    </subcellularLocation>
</comment>
<dbReference type="CDD" id="cd13665">
    <property type="entry name" value="PBP2_TRAP_Dctp3_4"/>
    <property type="match status" value="1"/>
</dbReference>
<dbReference type="Pfam" id="PF03480">
    <property type="entry name" value="DctP"/>
    <property type="match status" value="1"/>
</dbReference>
<evidence type="ECO:0000313" key="4">
    <source>
        <dbReference type="EMBL" id="MFC6762599.1"/>
    </source>
</evidence>
<dbReference type="NCBIfam" id="NF037995">
    <property type="entry name" value="TRAP_S1"/>
    <property type="match status" value="1"/>
</dbReference>
<keyword evidence="5" id="KW-1185">Reference proteome</keyword>